<dbReference type="GO" id="GO:0005789">
    <property type="term" value="C:endoplasmic reticulum membrane"/>
    <property type="evidence" value="ECO:0007669"/>
    <property type="project" value="UniProtKB-SubCell"/>
</dbReference>
<keyword evidence="7" id="KW-0256">Endoplasmic reticulum</keyword>
<comment type="caution">
    <text evidence="8">The sequence shown here is derived from an EMBL/GenBank/DDBJ whole genome shotgun (WGS) entry which is preliminary data.</text>
</comment>
<dbReference type="PANTHER" id="PTHR13148:SF0">
    <property type="entry name" value="POST-GPI ATTACHMENT TO PROTEINS FACTOR 3"/>
    <property type="match status" value="1"/>
</dbReference>
<feature type="transmembrane region" description="Helical" evidence="7">
    <location>
        <begin position="192"/>
        <end position="213"/>
    </location>
</feature>
<dbReference type="PANTHER" id="PTHR13148">
    <property type="entry name" value="PER1-RELATED"/>
    <property type="match status" value="1"/>
</dbReference>
<protein>
    <recommendedName>
        <fullName evidence="7">Post-GPI attachment to proteins factor 3</fullName>
    </recommendedName>
</protein>
<dbReference type="Pfam" id="PF04080">
    <property type="entry name" value="Per1"/>
    <property type="match status" value="1"/>
</dbReference>
<feature type="transmembrane region" description="Helical" evidence="7">
    <location>
        <begin position="251"/>
        <end position="274"/>
    </location>
</feature>
<dbReference type="AlphaFoldDB" id="A0A1Y1VP12"/>
<reference evidence="8 9" key="2">
    <citation type="submission" date="2016-08" db="EMBL/GenBank/DDBJ databases">
        <title>Pervasive Adenine N6-methylation of Active Genes in Fungi.</title>
        <authorList>
            <consortium name="DOE Joint Genome Institute"/>
            <person name="Mondo S.J."/>
            <person name="Dannebaum R.O."/>
            <person name="Kuo R.C."/>
            <person name="Labutti K."/>
            <person name="Haridas S."/>
            <person name="Kuo A."/>
            <person name="Salamov A."/>
            <person name="Ahrendt S.R."/>
            <person name="Lipzen A."/>
            <person name="Sullivan W."/>
            <person name="Andreopoulos W.B."/>
            <person name="Clum A."/>
            <person name="Lindquist E."/>
            <person name="Daum C."/>
            <person name="Ramamoorthy G.K."/>
            <person name="Gryganskyi A."/>
            <person name="Culley D."/>
            <person name="Magnuson J.K."/>
            <person name="James T.Y."/>
            <person name="O'Malley M.A."/>
            <person name="Stajich J.E."/>
            <person name="Spatafora J.W."/>
            <person name="Visel A."/>
            <person name="Grigoriev I.V."/>
        </authorList>
    </citation>
    <scope>NUCLEOTIDE SEQUENCE [LARGE SCALE GENOMIC DNA]</scope>
    <source>
        <strain evidence="9">finn</strain>
    </source>
</reference>
<keyword evidence="9" id="KW-1185">Reference proteome</keyword>
<reference evidence="8 9" key="1">
    <citation type="submission" date="2016-08" db="EMBL/GenBank/DDBJ databases">
        <title>Genomes of anaerobic fungi encode conserved fungal cellulosomes for biomass hydrolysis.</title>
        <authorList>
            <consortium name="DOE Joint Genome Institute"/>
            <person name="Haitjema C.H."/>
            <person name="Gilmore S.P."/>
            <person name="Henske J.K."/>
            <person name="Solomon K.V."/>
            <person name="De Groot R."/>
            <person name="Kuo A."/>
            <person name="Mondo S.J."/>
            <person name="Salamov A.A."/>
            <person name="Labutti K."/>
            <person name="Zhao Z."/>
            <person name="Chiniquy J."/>
            <person name="Barry K."/>
            <person name="Brewer H.M."/>
            <person name="Purvine S.O."/>
            <person name="Wright A.T."/>
            <person name="Boxma B."/>
            <person name="Van Alen T."/>
            <person name="Hackstein J.H."/>
            <person name="Baker S.E."/>
            <person name="Grigoriev I.V."/>
            <person name="O'Malley M.A."/>
        </authorList>
    </citation>
    <scope>NUCLEOTIDE SEQUENCE [LARGE SCALE GENOMIC DNA]</scope>
    <source>
        <strain evidence="9">finn</strain>
    </source>
</reference>
<comment type="subcellular location">
    <subcellularLocation>
        <location evidence="1">Endomembrane system</location>
        <topology evidence="1">Multi-pass membrane protein</topology>
    </subcellularLocation>
    <subcellularLocation>
        <location evidence="7">Endoplasmic reticulum membrane</location>
        <topology evidence="7">Multi-pass membrane protein</topology>
    </subcellularLocation>
</comment>
<sequence>MKKYSFIVLLLISIFISSVKSSIGDNDKRFNECLDYCKVNICEKKPPKLSLPLRLTFWSCEAECKYQCMFKNVWEREANNEPVVQYYGKWPFYRFLGIQEPASVLFSFFNLCMHYIGLKRMKKVTPKSYYLRKVYIMNSLIGIYSWIASMIFHTRDTPVTEKMDYFGASASIICNCFVTIVRVFNIREIKKIRAVFAILFLYYLGHISYLSFWMFDYSYNMFACTVFGILQYSIWLYWAYKNKRRSYTKQIVFTVLFTFCAMMLELFDFSPFFFSIDAHSLWHLCTAFILNIFYAFYVNDVRYETRKGKEIDSSYYD</sequence>
<evidence type="ECO:0000256" key="2">
    <source>
        <dbReference type="ARBA" id="ARBA00022502"/>
    </source>
</evidence>
<organism evidence="8 9">
    <name type="scientific">Piromyces finnis</name>
    <dbReference type="NCBI Taxonomy" id="1754191"/>
    <lineage>
        <taxon>Eukaryota</taxon>
        <taxon>Fungi</taxon>
        <taxon>Fungi incertae sedis</taxon>
        <taxon>Chytridiomycota</taxon>
        <taxon>Chytridiomycota incertae sedis</taxon>
        <taxon>Neocallimastigomycetes</taxon>
        <taxon>Neocallimastigales</taxon>
        <taxon>Neocallimastigaceae</taxon>
        <taxon>Piromyces</taxon>
    </lineage>
</organism>
<feature type="transmembrane region" description="Helical" evidence="7">
    <location>
        <begin position="219"/>
        <end position="239"/>
    </location>
</feature>
<dbReference type="STRING" id="1754191.A0A1Y1VP12"/>
<proteinExistence type="inferred from homology"/>
<name>A0A1Y1VP12_9FUNG</name>
<gene>
    <name evidence="8" type="ORF">BCR36DRAFT_7506</name>
</gene>
<evidence type="ECO:0000256" key="6">
    <source>
        <dbReference type="ARBA" id="ARBA00023136"/>
    </source>
</evidence>
<feature type="transmembrane region" description="Helical" evidence="7">
    <location>
        <begin position="134"/>
        <end position="153"/>
    </location>
</feature>
<accession>A0A1Y1VP12</accession>
<keyword evidence="2 7" id="KW-0337">GPI-anchor biosynthesis</keyword>
<evidence type="ECO:0000313" key="8">
    <source>
        <dbReference type="EMBL" id="ORX61147.1"/>
    </source>
</evidence>
<evidence type="ECO:0000256" key="1">
    <source>
        <dbReference type="ARBA" id="ARBA00004127"/>
    </source>
</evidence>
<comment type="similarity">
    <text evidence="7">Belongs to the PGAP3 family.</text>
</comment>
<keyword evidence="4 7" id="KW-0732">Signal</keyword>
<evidence type="ECO:0000256" key="5">
    <source>
        <dbReference type="ARBA" id="ARBA00022989"/>
    </source>
</evidence>
<keyword evidence="6 7" id="KW-0472">Membrane</keyword>
<feature type="transmembrane region" description="Helical" evidence="7">
    <location>
        <begin position="280"/>
        <end position="299"/>
    </location>
</feature>
<comment type="function">
    <text evidence="7">Involved in the lipid remodeling steps of GPI-anchor maturation.</text>
</comment>
<dbReference type="GO" id="GO:0016788">
    <property type="term" value="F:hydrolase activity, acting on ester bonds"/>
    <property type="evidence" value="ECO:0007669"/>
    <property type="project" value="TreeGrafter"/>
</dbReference>
<evidence type="ECO:0000256" key="3">
    <source>
        <dbReference type="ARBA" id="ARBA00022692"/>
    </source>
</evidence>
<feature type="transmembrane region" description="Helical" evidence="7">
    <location>
        <begin position="165"/>
        <end position="185"/>
    </location>
</feature>
<evidence type="ECO:0000256" key="4">
    <source>
        <dbReference type="ARBA" id="ARBA00022729"/>
    </source>
</evidence>
<evidence type="ECO:0000313" key="9">
    <source>
        <dbReference type="Proteomes" id="UP000193719"/>
    </source>
</evidence>
<evidence type="ECO:0000256" key="7">
    <source>
        <dbReference type="RuleBase" id="RU365066"/>
    </source>
</evidence>
<dbReference type="Proteomes" id="UP000193719">
    <property type="component" value="Unassembled WGS sequence"/>
</dbReference>
<feature type="chain" id="PRO_5016483294" description="Post-GPI attachment to proteins factor 3" evidence="7">
    <location>
        <begin position="22"/>
        <end position="317"/>
    </location>
</feature>
<dbReference type="OrthoDB" id="419770at2759"/>
<feature type="transmembrane region" description="Helical" evidence="7">
    <location>
        <begin position="92"/>
        <end position="113"/>
    </location>
</feature>
<dbReference type="GO" id="GO:0006506">
    <property type="term" value="P:GPI anchor biosynthetic process"/>
    <property type="evidence" value="ECO:0007669"/>
    <property type="project" value="UniProtKB-KW"/>
</dbReference>
<keyword evidence="3 7" id="KW-0812">Transmembrane</keyword>
<dbReference type="EMBL" id="MCFH01000001">
    <property type="protein sequence ID" value="ORX61147.1"/>
    <property type="molecule type" value="Genomic_DNA"/>
</dbReference>
<feature type="signal peptide" evidence="7">
    <location>
        <begin position="1"/>
        <end position="21"/>
    </location>
</feature>
<dbReference type="InterPro" id="IPR007217">
    <property type="entry name" value="Per1-like"/>
</dbReference>
<keyword evidence="5 7" id="KW-1133">Transmembrane helix</keyword>